<keyword evidence="4" id="KW-0067">ATP-binding</keyword>
<evidence type="ECO:0000259" key="3">
    <source>
        <dbReference type="Pfam" id="PF00005"/>
    </source>
</evidence>
<dbReference type="Proteomes" id="UP000198939">
    <property type="component" value="Unassembled WGS sequence"/>
</dbReference>
<organism evidence="4 5">
    <name type="scientific">Rhizobium tibeticum</name>
    <dbReference type="NCBI Taxonomy" id="501024"/>
    <lineage>
        <taxon>Bacteria</taxon>
        <taxon>Pseudomonadati</taxon>
        <taxon>Pseudomonadota</taxon>
        <taxon>Alphaproteobacteria</taxon>
        <taxon>Hyphomicrobiales</taxon>
        <taxon>Rhizobiaceae</taxon>
        <taxon>Rhizobium/Agrobacterium group</taxon>
        <taxon>Rhizobium</taxon>
    </lineage>
</organism>
<gene>
    <name evidence="4" type="ORF">SAMN05216228_108513</name>
</gene>
<reference evidence="4 5" key="1">
    <citation type="submission" date="2016-10" db="EMBL/GenBank/DDBJ databases">
        <authorList>
            <person name="Varghese N."/>
            <person name="Submissions S."/>
        </authorList>
    </citation>
    <scope>NUCLEOTIDE SEQUENCE [LARGE SCALE GENOMIC DNA]</scope>
    <source>
        <strain evidence="4 5">CGMCC 1.7071</strain>
    </source>
</reference>
<evidence type="ECO:0000256" key="2">
    <source>
        <dbReference type="ARBA" id="ARBA00022448"/>
    </source>
</evidence>
<evidence type="ECO:0000313" key="5">
    <source>
        <dbReference type="Proteomes" id="UP000198939"/>
    </source>
</evidence>
<dbReference type="Gene3D" id="3.40.50.300">
    <property type="entry name" value="P-loop containing nucleotide triphosphate hydrolases"/>
    <property type="match status" value="1"/>
</dbReference>
<dbReference type="InterPro" id="IPR003439">
    <property type="entry name" value="ABC_transporter-like_ATP-bd"/>
</dbReference>
<dbReference type="GO" id="GO:0005524">
    <property type="term" value="F:ATP binding"/>
    <property type="evidence" value="ECO:0007669"/>
    <property type="project" value="UniProtKB-KW"/>
</dbReference>
<name>A0ABY1AYK9_9HYPH</name>
<keyword evidence="4" id="KW-0547">Nucleotide-binding</keyword>
<dbReference type="PANTHER" id="PTHR43166:SF4">
    <property type="entry name" value="PHOSPHONATES IMPORT ATP-BINDING PROTEIN PHNC"/>
    <property type="match status" value="1"/>
</dbReference>
<protein>
    <submittedName>
        <fullName evidence="4">Polar amino acid transport system substrate-binding protein/general L-amino acid transport system ATP-binding protein</fullName>
    </submittedName>
</protein>
<dbReference type="InterPro" id="IPR027417">
    <property type="entry name" value="P-loop_NTPase"/>
</dbReference>
<keyword evidence="5" id="KW-1185">Reference proteome</keyword>
<dbReference type="Pfam" id="PF00005">
    <property type="entry name" value="ABC_tran"/>
    <property type="match status" value="1"/>
</dbReference>
<dbReference type="SUPFAM" id="SSF52540">
    <property type="entry name" value="P-loop containing nucleoside triphosphate hydrolases"/>
    <property type="match status" value="1"/>
</dbReference>
<dbReference type="EMBL" id="FOCV01000085">
    <property type="protein sequence ID" value="SEP32652.1"/>
    <property type="molecule type" value="Genomic_DNA"/>
</dbReference>
<evidence type="ECO:0000313" key="4">
    <source>
        <dbReference type="EMBL" id="SEP32652.1"/>
    </source>
</evidence>
<dbReference type="RefSeq" id="WP_143147606.1">
    <property type="nucleotide sequence ID" value="NZ_FOCV01000085.1"/>
</dbReference>
<comment type="similarity">
    <text evidence="1">Belongs to the ABC transporter superfamily.</text>
</comment>
<dbReference type="InterPro" id="IPR050086">
    <property type="entry name" value="MetN_ABC_transporter-like"/>
</dbReference>
<feature type="domain" description="ABC transporter" evidence="3">
    <location>
        <begin position="22"/>
        <end position="111"/>
    </location>
</feature>
<proteinExistence type="inferred from homology"/>
<evidence type="ECO:0000256" key="1">
    <source>
        <dbReference type="ARBA" id="ARBA00005417"/>
    </source>
</evidence>
<sequence length="121" mass="13507">MNADKIIEATNVSKWFGSFKVLTDINLTVRKGERIVICGPSGSGKSTLIRCFNRLEAHQEGEIAVTGIRLNSKMRNVAEVRKNVGMVFQHFNLFPHMTVLMNCMAAPMWIKGVPEAEAKKT</sequence>
<feature type="non-terminal residue" evidence="4">
    <location>
        <position position="121"/>
    </location>
</feature>
<dbReference type="PANTHER" id="PTHR43166">
    <property type="entry name" value="AMINO ACID IMPORT ATP-BINDING PROTEIN"/>
    <property type="match status" value="1"/>
</dbReference>
<comment type="caution">
    <text evidence="4">The sequence shown here is derived from an EMBL/GenBank/DDBJ whole genome shotgun (WGS) entry which is preliminary data.</text>
</comment>
<keyword evidence="2" id="KW-0813">Transport</keyword>
<accession>A0ABY1AYK9</accession>